<feature type="non-terminal residue" evidence="1">
    <location>
        <position position="1"/>
    </location>
</feature>
<reference evidence="1 2" key="1">
    <citation type="submission" date="2018-03" db="EMBL/GenBank/DDBJ databases">
        <title>Genomes of Pezizomycetes fungi and the evolution of truffles.</title>
        <authorList>
            <person name="Murat C."/>
            <person name="Payen T."/>
            <person name="Noel B."/>
            <person name="Kuo A."/>
            <person name="Martin F.M."/>
        </authorList>
    </citation>
    <scope>NUCLEOTIDE SEQUENCE [LARGE SCALE GENOMIC DNA]</scope>
    <source>
        <strain evidence="1">091103-1</strain>
    </source>
</reference>
<dbReference type="STRING" id="42249.A0A317T0T2"/>
<dbReference type="Gene3D" id="3.40.50.1820">
    <property type="entry name" value="alpha/beta hydrolase"/>
    <property type="match status" value="1"/>
</dbReference>
<dbReference type="OrthoDB" id="2425929at2759"/>
<gene>
    <name evidence="1" type="ORF">C7212DRAFT_167750</name>
</gene>
<organism evidence="1 2">
    <name type="scientific">Tuber magnatum</name>
    <name type="common">white Piedmont truffle</name>
    <dbReference type="NCBI Taxonomy" id="42249"/>
    <lineage>
        <taxon>Eukaryota</taxon>
        <taxon>Fungi</taxon>
        <taxon>Dikarya</taxon>
        <taxon>Ascomycota</taxon>
        <taxon>Pezizomycotina</taxon>
        <taxon>Pezizomycetes</taxon>
        <taxon>Pezizales</taxon>
        <taxon>Tuberaceae</taxon>
        <taxon>Tuber</taxon>
    </lineage>
</organism>
<protein>
    <submittedName>
        <fullName evidence="1">Uncharacterized protein</fullName>
    </submittedName>
</protein>
<proteinExistence type="predicted"/>
<dbReference type="Proteomes" id="UP000246991">
    <property type="component" value="Unassembled WGS sequence"/>
</dbReference>
<name>A0A317T0T2_9PEZI</name>
<dbReference type="AlphaFoldDB" id="A0A317T0T2"/>
<evidence type="ECO:0000313" key="2">
    <source>
        <dbReference type="Proteomes" id="UP000246991"/>
    </source>
</evidence>
<dbReference type="SUPFAM" id="SSF53474">
    <property type="entry name" value="alpha/beta-Hydrolases"/>
    <property type="match status" value="1"/>
</dbReference>
<evidence type="ECO:0000313" key="1">
    <source>
        <dbReference type="EMBL" id="PWW79006.1"/>
    </source>
</evidence>
<comment type="caution">
    <text evidence="1">The sequence shown here is derived from an EMBL/GenBank/DDBJ whole genome shotgun (WGS) entry which is preliminary data.</text>
</comment>
<accession>A0A317T0T2</accession>
<sequence length="127" mass="13515">KNVAPGPAIAVGIHWCPRSARAFYSALTLACFSWQGQLSIGATDTGNFWETASTATLRHGPQTIITMVKLTAVGYNASATRVFVAGHSRDGMMGLVTISTYPELFKRVFLSPGFPIVACLAPGIILE</sequence>
<dbReference type="EMBL" id="PYWC01000011">
    <property type="protein sequence ID" value="PWW79006.1"/>
    <property type="molecule type" value="Genomic_DNA"/>
</dbReference>
<keyword evidence="2" id="KW-1185">Reference proteome</keyword>
<dbReference type="InterPro" id="IPR029058">
    <property type="entry name" value="AB_hydrolase_fold"/>
</dbReference>